<gene>
    <name evidence="2" type="ORF">LX15_003649</name>
</gene>
<dbReference type="EMBL" id="JAMTCP010000021">
    <property type="protein sequence ID" value="MCP2259940.1"/>
    <property type="molecule type" value="Genomic_DNA"/>
</dbReference>
<protein>
    <submittedName>
        <fullName evidence="2">Uncharacterized protein</fullName>
    </submittedName>
</protein>
<evidence type="ECO:0000313" key="2">
    <source>
        <dbReference type="EMBL" id="MCP2259940.1"/>
    </source>
</evidence>
<name>A0ABT1HX18_STRSD</name>
<proteinExistence type="predicted"/>
<dbReference type="RefSeq" id="WP_380496142.1">
    <property type="nucleotide sequence ID" value="NZ_JBHMCX010000010.1"/>
</dbReference>
<keyword evidence="1" id="KW-0472">Membrane</keyword>
<keyword evidence="3" id="KW-1185">Reference proteome</keyword>
<dbReference type="Proteomes" id="UP001205311">
    <property type="component" value="Unassembled WGS sequence"/>
</dbReference>
<evidence type="ECO:0000256" key="1">
    <source>
        <dbReference type="SAM" id="Phobius"/>
    </source>
</evidence>
<reference evidence="2 3" key="1">
    <citation type="submission" date="2022-06" db="EMBL/GenBank/DDBJ databases">
        <title>Genomic Encyclopedia of Archaeal and Bacterial Type Strains, Phase II (KMG-II): from individual species to whole genera.</title>
        <authorList>
            <person name="Goeker M."/>
        </authorList>
    </citation>
    <scope>NUCLEOTIDE SEQUENCE [LARGE SCALE GENOMIC DNA]</scope>
    <source>
        <strain evidence="2 3">DSM 40477</strain>
    </source>
</reference>
<accession>A0ABT1HX18</accession>
<keyword evidence="1" id="KW-1133">Transmembrane helix</keyword>
<organism evidence="2 3">
    <name type="scientific">Streptoalloteichus tenebrarius (strain ATCC 17920 / DSM 40477 / JCM 4838 / CBS 697.72 / NBRC 16177 / NCIMB 11028 / NRRL B-12390 / A12253. 1 / ISP 5477)</name>
    <name type="common">Streptomyces tenebrarius</name>
    <dbReference type="NCBI Taxonomy" id="1933"/>
    <lineage>
        <taxon>Bacteria</taxon>
        <taxon>Bacillati</taxon>
        <taxon>Actinomycetota</taxon>
        <taxon>Actinomycetes</taxon>
        <taxon>Pseudonocardiales</taxon>
        <taxon>Pseudonocardiaceae</taxon>
        <taxon>Streptoalloteichus</taxon>
    </lineage>
</organism>
<feature type="transmembrane region" description="Helical" evidence="1">
    <location>
        <begin position="39"/>
        <end position="60"/>
    </location>
</feature>
<keyword evidence="1" id="KW-0812">Transmembrane</keyword>
<sequence>MDGMRKLRGALMVAGSAAGAVGVVRQLRAAREKSDRLMLVNALGNAIVVITGAALALRGLRKGRSK</sequence>
<evidence type="ECO:0000313" key="3">
    <source>
        <dbReference type="Proteomes" id="UP001205311"/>
    </source>
</evidence>
<comment type="caution">
    <text evidence="2">The sequence shown here is derived from an EMBL/GenBank/DDBJ whole genome shotgun (WGS) entry which is preliminary data.</text>
</comment>